<keyword evidence="11" id="KW-1185">Reference proteome</keyword>
<sequence>MPPQPTQPPPMHTISYPGQQQHYTQQYAQQQYQQNYQRQRQMQGGRGVGMSHGIGVPAPPIPQSPSAAGMNVQGAGGRYGAVGRGAQQAYGYGTNSRASPRSRQAATKAGAYTQGAGVGLVAGGDAASRAAAAARAQANEPMDYEFLDLISEILRLIEEGFSVNSEVVKTKVEALQNKFNRAKGLLEAMDGAEMTPQMQDDVYEIYQKRLNHLNGMMASYSKLPLFSEES</sequence>
<evidence type="ECO:0000256" key="5">
    <source>
        <dbReference type="ARBA" id="ARBA00023163"/>
    </source>
</evidence>
<dbReference type="GO" id="GO:0006357">
    <property type="term" value="P:regulation of transcription by RNA polymerase II"/>
    <property type="evidence" value="ECO:0007669"/>
    <property type="project" value="InterPro"/>
</dbReference>
<evidence type="ECO:0000256" key="3">
    <source>
        <dbReference type="ARBA" id="ARBA00023015"/>
    </source>
</evidence>
<proteinExistence type="inferred from homology"/>
<protein>
    <recommendedName>
        <fullName evidence="7">Mediator of RNA polymerase II transcription subunit 9</fullName>
    </recommendedName>
    <alternativeName>
        <fullName evidence="7">Mediator complex subunit 9</fullName>
    </alternativeName>
</protein>
<keyword evidence="6 7" id="KW-0539">Nucleus</keyword>
<evidence type="ECO:0000256" key="4">
    <source>
        <dbReference type="ARBA" id="ARBA00023159"/>
    </source>
</evidence>
<evidence type="ECO:0000256" key="8">
    <source>
        <dbReference type="SAM" id="MobiDB-lite"/>
    </source>
</evidence>
<reference evidence="10" key="3">
    <citation type="submission" date="2016-03" db="UniProtKB">
        <authorList>
            <consortium name="EnsemblProtists"/>
        </authorList>
    </citation>
    <scope>IDENTIFICATION</scope>
</reference>
<feature type="region of interest" description="Disordered" evidence="8">
    <location>
        <begin position="1"/>
        <end position="55"/>
    </location>
</feature>
<organism evidence="9">
    <name type="scientific">Guillardia theta (strain CCMP2712)</name>
    <name type="common">Cryptophyte</name>
    <dbReference type="NCBI Taxonomy" id="905079"/>
    <lineage>
        <taxon>Eukaryota</taxon>
        <taxon>Cryptophyceae</taxon>
        <taxon>Pyrenomonadales</taxon>
        <taxon>Geminigeraceae</taxon>
        <taxon>Guillardia</taxon>
    </lineage>
</organism>
<feature type="compositionally biased region" description="Low complexity" evidence="8">
    <location>
        <begin position="16"/>
        <end position="43"/>
    </location>
</feature>
<dbReference type="InterPro" id="IPR011425">
    <property type="entry name" value="Med9"/>
</dbReference>
<accession>L1JWV4</accession>
<keyword evidence="5 7" id="KW-0804">Transcription</keyword>
<dbReference type="Proteomes" id="UP000011087">
    <property type="component" value="Unassembled WGS sequence"/>
</dbReference>
<gene>
    <name evidence="7" type="primary">MED9</name>
    <name evidence="9" type="ORF">GUITHDRAFT_133721</name>
</gene>
<evidence type="ECO:0000256" key="6">
    <source>
        <dbReference type="ARBA" id="ARBA00023242"/>
    </source>
</evidence>
<evidence type="ECO:0000256" key="2">
    <source>
        <dbReference type="ARBA" id="ARBA00008089"/>
    </source>
</evidence>
<evidence type="ECO:0000256" key="7">
    <source>
        <dbReference type="RuleBase" id="RU364145"/>
    </source>
</evidence>
<evidence type="ECO:0000313" key="10">
    <source>
        <dbReference type="EnsemblProtists" id="EKX52695"/>
    </source>
</evidence>
<feature type="compositionally biased region" description="Pro residues" evidence="8">
    <location>
        <begin position="1"/>
        <end position="11"/>
    </location>
</feature>
<dbReference type="RefSeq" id="XP_005839675.1">
    <property type="nucleotide sequence ID" value="XM_005839618.1"/>
</dbReference>
<dbReference type="AlphaFoldDB" id="L1JWV4"/>
<comment type="function">
    <text evidence="7">Component of the Mediator complex, a coactivator involved in the regulated transcription of nearly all RNA polymerase II-dependent genes. Mediator functions as a bridge to convey information from gene-specific regulatory proteins to the basal RNA polymerase II transcription machinery. Mediator is recruited to promoters by direct interactions with regulatory proteins and serves as a scaffold for the assembly of a functional preinitiation complex with RNA polymerase II and the general transcription factors.</text>
</comment>
<dbReference type="Pfam" id="PF07544">
    <property type="entry name" value="Med9"/>
    <property type="match status" value="1"/>
</dbReference>
<dbReference type="PaxDb" id="55529-EKX52695"/>
<dbReference type="GeneID" id="17309284"/>
<name>L1JWV4_GUITC</name>
<dbReference type="EnsemblProtists" id="EKX52695">
    <property type="protein sequence ID" value="EKX52695"/>
    <property type="gene ID" value="GUITHDRAFT_133721"/>
</dbReference>
<dbReference type="GO" id="GO:0016592">
    <property type="term" value="C:mediator complex"/>
    <property type="evidence" value="ECO:0007669"/>
    <property type="project" value="InterPro"/>
</dbReference>
<keyword evidence="4 7" id="KW-0010">Activator</keyword>
<evidence type="ECO:0000313" key="9">
    <source>
        <dbReference type="EMBL" id="EKX52695.1"/>
    </source>
</evidence>
<dbReference type="GO" id="GO:0003712">
    <property type="term" value="F:transcription coregulator activity"/>
    <property type="evidence" value="ECO:0007669"/>
    <property type="project" value="InterPro"/>
</dbReference>
<comment type="subunit">
    <text evidence="7">Component of the Mediator complex.</text>
</comment>
<evidence type="ECO:0000256" key="1">
    <source>
        <dbReference type="ARBA" id="ARBA00004123"/>
    </source>
</evidence>
<dbReference type="EMBL" id="JH992972">
    <property type="protein sequence ID" value="EKX52695.1"/>
    <property type="molecule type" value="Genomic_DNA"/>
</dbReference>
<reference evidence="11" key="2">
    <citation type="submission" date="2012-11" db="EMBL/GenBank/DDBJ databases">
        <authorList>
            <person name="Kuo A."/>
            <person name="Curtis B.A."/>
            <person name="Tanifuji G."/>
            <person name="Burki F."/>
            <person name="Gruber A."/>
            <person name="Irimia M."/>
            <person name="Maruyama S."/>
            <person name="Arias M.C."/>
            <person name="Ball S.G."/>
            <person name="Gile G.H."/>
            <person name="Hirakawa Y."/>
            <person name="Hopkins J.F."/>
            <person name="Rensing S.A."/>
            <person name="Schmutz J."/>
            <person name="Symeonidi A."/>
            <person name="Elias M."/>
            <person name="Eveleigh R.J."/>
            <person name="Herman E.K."/>
            <person name="Klute M.J."/>
            <person name="Nakayama T."/>
            <person name="Obornik M."/>
            <person name="Reyes-Prieto A."/>
            <person name="Armbrust E.V."/>
            <person name="Aves S.J."/>
            <person name="Beiko R.G."/>
            <person name="Coutinho P."/>
            <person name="Dacks J.B."/>
            <person name="Durnford D.G."/>
            <person name="Fast N.M."/>
            <person name="Green B.R."/>
            <person name="Grisdale C."/>
            <person name="Hempe F."/>
            <person name="Henrissat B."/>
            <person name="Hoppner M.P."/>
            <person name="Ishida K.-I."/>
            <person name="Kim E."/>
            <person name="Koreny L."/>
            <person name="Kroth P.G."/>
            <person name="Liu Y."/>
            <person name="Malik S.-B."/>
            <person name="Maier U.G."/>
            <person name="McRose D."/>
            <person name="Mock T."/>
            <person name="Neilson J.A."/>
            <person name="Onodera N.T."/>
            <person name="Poole A.M."/>
            <person name="Pritham E.J."/>
            <person name="Richards T.A."/>
            <person name="Rocap G."/>
            <person name="Roy S.W."/>
            <person name="Sarai C."/>
            <person name="Schaack S."/>
            <person name="Shirato S."/>
            <person name="Slamovits C.H."/>
            <person name="Spencer D.F."/>
            <person name="Suzuki S."/>
            <person name="Worden A.Z."/>
            <person name="Zauner S."/>
            <person name="Barry K."/>
            <person name="Bell C."/>
            <person name="Bharti A.K."/>
            <person name="Crow J.A."/>
            <person name="Grimwood J."/>
            <person name="Kramer R."/>
            <person name="Lindquist E."/>
            <person name="Lucas S."/>
            <person name="Salamov A."/>
            <person name="McFadden G.I."/>
            <person name="Lane C.E."/>
            <person name="Keeling P.J."/>
            <person name="Gray M.W."/>
            <person name="Grigoriev I.V."/>
            <person name="Archibald J.M."/>
        </authorList>
    </citation>
    <scope>NUCLEOTIDE SEQUENCE</scope>
    <source>
        <strain evidence="11">CCMP2712</strain>
    </source>
</reference>
<reference evidence="9 11" key="1">
    <citation type="journal article" date="2012" name="Nature">
        <title>Algal genomes reveal evolutionary mosaicism and the fate of nucleomorphs.</title>
        <authorList>
            <consortium name="DOE Joint Genome Institute"/>
            <person name="Curtis B.A."/>
            <person name="Tanifuji G."/>
            <person name="Burki F."/>
            <person name="Gruber A."/>
            <person name="Irimia M."/>
            <person name="Maruyama S."/>
            <person name="Arias M.C."/>
            <person name="Ball S.G."/>
            <person name="Gile G.H."/>
            <person name="Hirakawa Y."/>
            <person name="Hopkins J.F."/>
            <person name="Kuo A."/>
            <person name="Rensing S.A."/>
            <person name="Schmutz J."/>
            <person name="Symeonidi A."/>
            <person name="Elias M."/>
            <person name="Eveleigh R.J."/>
            <person name="Herman E.K."/>
            <person name="Klute M.J."/>
            <person name="Nakayama T."/>
            <person name="Obornik M."/>
            <person name="Reyes-Prieto A."/>
            <person name="Armbrust E.V."/>
            <person name="Aves S.J."/>
            <person name="Beiko R.G."/>
            <person name="Coutinho P."/>
            <person name="Dacks J.B."/>
            <person name="Durnford D.G."/>
            <person name="Fast N.M."/>
            <person name="Green B.R."/>
            <person name="Grisdale C.J."/>
            <person name="Hempel F."/>
            <person name="Henrissat B."/>
            <person name="Hoppner M.P."/>
            <person name="Ishida K."/>
            <person name="Kim E."/>
            <person name="Koreny L."/>
            <person name="Kroth P.G."/>
            <person name="Liu Y."/>
            <person name="Malik S.B."/>
            <person name="Maier U.G."/>
            <person name="McRose D."/>
            <person name="Mock T."/>
            <person name="Neilson J.A."/>
            <person name="Onodera N.T."/>
            <person name="Poole A.M."/>
            <person name="Pritham E.J."/>
            <person name="Richards T.A."/>
            <person name="Rocap G."/>
            <person name="Roy S.W."/>
            <person name="Sarai C."/>
            <person name="Schaack S."/>
            <person name="Shirato S."/>
            <person name="Slamovits C.H."/>
            <person name="Spencer D.F."/>
            <person name="Suzuki S."/>
            <person name="Worden A.Z."/>
            <person name="Zauner S."/>
            <person name="Barry K."/>
            <person name="Bell C."/>
            <person name="Bharti A.K."/>
            <person name="Crow J.A."/>
            <person name="Grimwood J."/>
            <person name="Kramer R."/>
            <person name="Lindquist E."/>
            <person name="Lucas S."/>
            <person name="Salamov A."/>
            <person name="McFadden G.I."/>
            <person name="Lane C.E."/>
            <person name="Keeling P.J."/>
            <person name="Gray M.W."/>
            <person name="Grigoriev I.V."/>
            <person name="Archibald J.M."/>
        </authorList>
    </citation>
    <scope>NUCLEOTIDE SEQUENCE</scope>
    <source>
        <strain evidence="9 11">CCMP2712</strain>
    </source>
</reference>
<evidence type="ECO:0000313" key="11">
    <source>
        <dbReference type="Proteomes" id="UP000011087"/>
    </source>
</evidence>
<dbReference type="KEGG" id="gtt:GUITHDRAFT_133721"/>
<comment type="subcellular location">
    <subcellularLocation>
        <location evidence="1 7">Nucleus</location>
    </subcellularLocation>
</comment>
<comment type="similarity">
    <text evidence="2 7">Belongs to the Mediator complex subunit 9 family.</text>
</comment>
<dbReference type="HOGENOM" id="CLU_1206777_0_0_1"/>
<keyword evidence="3 7" id="KW-0805">Transcription regulation</keyword>